<evidence type="ECO:0000256" key="6">
    <source>
        <dbReference type="ARBA" id="ARBA00023136"/>
    </source>
</evidence>
<feature type="domain" description="Major facilitator superfamily (MFS) profile" evidence="9">
    <location>
        <begin position="44"/>
        <end position="539"/>
    </location>
</feature>
<dbReference type="PROSITE" id="PS50850">
    <property type="entry name" value="MFS"/>
    <property type="match status" value="1"/>
</dbReference>
<comment type="subcellular location">
    <subcellularLocation>
        <location evidence="1">Membrane</location>
        <topology evidence="1">Multi-pass membrane protein</topology>
    </subcellularLocation>
</comment>
<evidence type="ECO:0000256" key="7">
    <source>
        <dbReference type="SAM" id="MobiDB-lite"/>
    </source>
</evidence>
<organism evidence="10 11">
    <name type="scientific">Akanthomyces muscarius</name>
    <name type="common">Entomopathogenic fungus</name>
    <name type="synonym">Lecanicillium muscarium</name>
    <dbReference type="NCBI Taxonomy" id="2231603"/>
    <lineage>
        <taxon>Eukaryota</taxon>
        <taxon>Fungi</taxon>
        <taxon>Dikarya</taxon>
        <taxon>Ascomycota</taxon>
        <taxon>Pezizomycotina</taxon>
        <taxon>Sordariomycetes</taxon>
        <taxon>Hypocreomycetidae</taxon>
        <taxon>Hypocreales</taxon>
        <taxon>Cordycipitaceae</taxon>
        <taxon>Akanthomyces</taxon>
    </lineage>
</organism>
<feature type="transmembrane region" description="Helical" evidence="8">
    <location>
        <begin position="516"/>
        <end position="534"/>
    </location>
</feature>
<comment type="similarity">
    <text evidence="2">Belongs to the major facilitator superfamily. TCR/Tet family.</text>
</comment>
<feature type="transmembrane region" description="Helical" evidence="8">
    <location>
        <begin position="350"/>
        <end position="368"/>
    </location>
</feature>
<dbReference type="GO" id="GO:0005886">
    <property type="term" value="C:plasma membrane"/>
    <property type="evidence" value="ECO:0007669"/>
    <property type="project" value="TreeGrafter"/>
</dbReference>
<dbReference type="KEGG" id="amus:LMH87_011741"/>
<feature type="transmembrane region" description="Helical" evidence="8">
    <location>
        <begin position="238"/>
        <end position="263"/>
    </location>
</feature>
<evidence type="ECO:0000256" key="8">
    <source>
        <dbReference type="SAM" id="Phobius"/>
    </source>
</evidence>
<evidence type="ECO:0000256" key="5">
    <source>
        <dbReference type="ARBA" id="ARBA00022989"/>
    </source>
</evidence>
<evidence type="ECO:0000256" key="2">
    <source>
        <dbReference type="ARBA" id="ARBA00007520"/>
    </source>
</evidence>
<evidence type="ECO:0000259" key="9">
    <source>
        <dbReference type="PROSITE" id="PS50850"/>
    </source>
</evidence>
<keyword evidence="4 8" id="KW-0812">Transmembrane</keyword>
<feature type="transmembrane region" description="Helical" evidence="8">
    <location>
        <begin position="269"/>
        <end position="290"/>
    </location>
</feature>
<dbReference type="PANTHER" id="PTHR23501:SF12">
    <property type="entry name" value="MAJOR FACILITATOR SUPERFAMILY (MFS) PROFILE DOMAIN-CONTAINING PROTEIN-RELATED"/>
    <property type="match status" value="1"/>
</dbReference>
<evidence type="ECO:0000256" key="3">
    <source>
        <dbReference type="ARBA" id="ARBA00022448"/>
    </source>
</evidence>
<feature type="transmembrane region" description="Helical" evidence="8">
    <location>
        <begin position="134"/>
        <end position="154"/>
    </location>
</feature>
<dbReference type="InterPro" id="IPR011701">
    <property type="entry name" value="MFS"/>
</dbReference>
<name>A0A9W8QB85_AKAMU</name>
<dbReference type="SUPFAM" id="SSF103473">
    <property type="entry name" value="MFS general substrate transporter"/>
    <property type="match status" value="1"/>
</dbReference>
<proteinExistence type="inferred from homology"/>
<dbReference type="InterPro" id="IPR020846">
    <property type="entry name" value="MFS_dom"/>
</dbReference>
<evidence type="ECO:0000313" key="11">
    <source>
        <dbReference type="Proteomes" id="UP001144673"/>
    </source>
</evidence>
<reference evidence="10" key="1">
    <citation type="journal article" date="2023" name="Access Microbiol">
        <title>De-novo genome assembly for Akanthomyces muscarius, a biocontrol agent of insect agricultural pests.</title>
        <authorList>
            <person name="Erdos Z."/>
            <person name="Studholme D.J."/>
            <person name="Raymond B."/>
            <person name="Sharma M."/>
        </authorList>
    </citation>
    <scope>NUCLEOTIDE SEQUENCE</scope>
    <source>
        <strain evidence="10">Ve6</strain>
    </source>
</reference>
<accession>A0A9W8QB85</accession>
<feature type="transmembrane region" description="Helical" evidence="8">
    <location>
        <begin position="375"/>
        <end position="395"/>
    </location>
</feature>
<sequence>MFESRSTSVLEAEKSAPFPPHNLEAEHTNADPKRNITGWRWFAVCVAVFSANILYGLDTTIAADIQGPIAATFDSVDQLGWLGIGFTLGSTACILPLGKAFGIFDAKWLFLGCTTMFAAGSALCGAAPNMNAMIIGRVWAGAGGAGMYLGNLNLLTMMTRPKEQPLYMGLVGLVYGTGCILGPIVGGTLSDSAATWRWAFYLNLLIFALMSPIYIFMLPSLPQQVGTTFKQKLKRLDWLGIVLNMATYLTFVMIFTFAGSQWAWDDHRIVALFVVFGICLIAFCVTQYFATFTTKEDRLFPCRFVTDKHLLLLYICMACGGASLFVAVYYLPLYFQYVHGENGTMSAVRLLPFVCFYIASILLVGYLMPKTGYYMVWYLVSGIFITVGAALMYTVHAETPVSNIYGYSVILGLGMATSQSGYSVGAESVAAEDGAEVIQFMNISQGQAQLLGLVIASSIFQSLTFRGLKKLLSESNFTDADIRAAVAGAQSKVLGKVSPELRAKALEVIVKSINDAYILAIAAGALYVICSLFLKPQKSVRP</sequence>
<evidence type="ECO:0000256" key="1">
    <source>
        <dbReference type="ARBA" id="ARBA00004141"/>
    </source>
</evidence>
<evidence type="ECO:0000256" key="4">
    <source>
        <dbReference type="ARBA" id="ARBA00022692"/>
    </source>
</evidence>
<protein>
    <recommendedName>
        <fullName evidence="9">Major facilitator superfamily (MFS) profile domain-containing protein</fullName>
    </recommendedName>
</protein>
<dbReference type="Proteomes" id="UP001144673">
    <property type="component" value="Chromosome 4"/>
</dbReference>
<feature type="transmembrane region" description="Helical" evidence="8">
    <location>
        <begin position="166"/>
        <end position="186"/>
    </location>
</feature>
<comment type="caution">
    <text evidence="10">The sequence shown here is derived from an EMBL/GenBank/DDBJ whole genome shotgun (WGS) entry which is preliminary data.</text>
</comment>
<feature type="transmembrane region" description="Helical" evidence="8">
    <location>
        <begin position="198"/>
        <end position="217"/>
    </location>
</feature>
<feature type="transmembrane region" description="Helical" evidence="8">
    <location>
        <begin position="109"/>
        <end position="128"/>
    </location>
</feature>
<dbReference type="Pfam" id="PF07690">
    <property type="entry name" value="MFS_1"/>
    <property type="match status" value="1"/>
</dbReference>
<dbReference type="InterPro" id="IPR036259">
    <property type="entry name" value="MFS_trans_sf"/>
</dbReference>
<feature type="transmembrane region" description="Helical" evidence="8">
    <location>
        <begin position="311"/>
        <end position="330"/>
    </location>
</feature>
<keyword evidence="5 8" id="KW-1133">Transmembrane helix</keyword>
<keyword evidence="6 8" id="KW-0472">Membrane</keyword>
<keyword evidence="3" id="KW-0813">Transport</keyword>
<feature type="transmembrane region" description="Helical" evidence="8">
    <location>
        <begin position="78"/>
        <end position="97"/>
    </location>
</feature>
<dbReference type="RefSeq" id="XP_056052735.1">
    <property type="nucleotide sequence ID" value="XM_056200934.1"/>
</dbReference>
<gene>
    <name evidence="10" type="ORF">LMH87_011741</name>
</gene>
<keyword evidence="11" id="KW-1185">Reference proteome</keyword>
<dbReference type="Gene3D" id="1.20.1250.20">
    <property type="entry name" value="MFS general substrate transporter like domains"/>
    <property type="match status" value="2"/>
</dbReference>
<evidence type="ECO:0000313" key="10">
    <source>
        <dbReference type="EMBL" id="KAJ4151021.1"/>
    </source>
</evidence>
<dbReference type="GO" id="GO:0022857">
    <property type="term" value="F:transmembrane transporter activity"/>
    <property type="evidence" value="ECO:0007669"/>
    <property type="project" value="InterPro"/>
</dbReference>
<feature type="region of interest" description="Disordered" evidence="7">
    <location>
        <begin position="1"/>
        <end position="29"/>
    </location>
</feature>
<dbReference type="AlphaFoldDB" id="A0A9W8QB85"/>
<dbReference type="CDD" id="cd17502">
    <property type="entry name" value="MFS_Azr1_MDR_like"/>
    <property type="match status" value="1"/>
</dbReference>
<feature type="transmembrane region" description="Helical" evidence="8">
    <location>
        <begin position="39"/>
        <end position="58"/>
    </location>
</feature>
<dbReference type="PANTHER" id="PTHR23501">
    <property type="entry name" value="MAJOR FACILITATOR SUPERFAMILY"/>
    <property type="match status" value="1"/>
</dbReference>
<dbReference type="EMBL" id="JAJHUN010000009">
    <property type="protein sequence ID" value="KAJ4151021.1"/>
    <property type="molecule type" value="Genomic_DNA"/>
</dbReference>
<dbReference type="GeneID" id="80898900"/>